<evidence type="ECO:0000313" key="3">
    <source>
        <dbReference type="EMBL" id="PKR77796.1"/>
    </source>
</evidence>
<dbReference type="OrthoDB" id="6197054at2"/>
<evidence type="ECO:0000259" key="2">
    <source>
        <dbReference type="Pfam" id="PF01610"/>
    </source>
</evidence>
<dbReference type="Pfam" id="PF01610">
    <property type="entry name" value="DDE_Tnp_ISL3"/>
    <property type="match status" value="1"/>
</dbReference>
<dbReference type="EMBL" id="PJNH01000002">
    <property type="protein sequence ID" value="PKR77796.1"/>
    <property type="molecule type" value="Genomic_DNA"/>
</dbReference>
<dbReference type="RefSeq" id="WP_101331404.1">
    <property type="nucleotide sequence ID" value="NZ_PJNH01000002.1"/>
</dbReference>
<protein>
    <recommendedName>
        <fullName evidence="2">Transposase IS204/IS1001/IS1096/IS1165 DDE domain-containing protein</fullName>
    </recommendedName>
</protein>
<dbReference type="AlphaFoldDB" id="A0A2I0QTZ6"/>
<evidence type="ECO:0000313" key="4">
    <source>
        <dbReference type="Proteomes" id="UP000243524"/>
    </source>
</evidence>
<feature type="domain" description="Transposase IS204/IS1001/IS1096/IS1165 DDE" evidence="2">
    <location>
        <begin position="15"/>
        <end position="75"/>
    </location>
</feature>
<feature type="region of interest" description="Disordered" evidence="1">
    <location>
        <begin position="1"/>
        <end position="20"/>
    </location>
</feature>
<keyword evidence="4" id="KW-1185">Reference proteome</keyword>
<dbReference type="Proteomes" id="UP000243524">
    <property type="component" value="Unassembled WGS sequence"/>
</dbReference>
<gene>
    <name evidence="3" type="ORF">CEY16_07645</name>
</gene>
<accession>A0A2I0QTZ6</accession>
<sequence>MKRSLPKWFESTKQTGPEDLDDTRNRLYGYYELVQSSGIHEFAAAIKTFKNWQKNIMSSFEFDLHNGYVEGINNHGIDYRQITHL</sequence>
<proteinExistence type="predicted"/>
<name>A0A2I0QTZ6_9BACI</name>
<organism evidence="3 4">
    <name type="scientific">Halalkalibacillus sediminis</name>
    <dbReference type="NCBI Taxonomy" id="2018042"/>
    <lineage>
        <taxon>Bacteria</taxon>
        <taxon>Bacillati</taxon>
        <taxon>Bacillota</taxon>
        <taxon>Bacilli</taxon>
        <taxon>Bacillales</taxon>
        <taxon>Bacillaceae</taxon>
        <taxon>Halalkalibacillus</taxon>
    </lineage>
</organism>
<comment type="caution">
    <text evidence="3">The sequence shown here is derived from an EMBL/GenBank/DDBJ whole genome shotgun (WGS) entry which is preliminary data.</text>
</comment>
<evidence type="ECO:0000256" key="1">
    <source>
        <dbReference type="SAM" id="MobiDB-lite"/>
    </source>
</evidence>
<reference evidence="3 4" key="1">
    <citation type="submission" date="2017-06" db="EMBL/GenBank/DDBJ databases">
        <title>the draft geome sequence of Illustriluteabacillus marina B3227.</title>
        <authorList>
            <person name="He R.-H."/>
            <person name="Du Z.-J."/>
        </authorList>
    </citation>
    <scope>NUCLEOTIDE SEQUENCE [LARGE SCALE GENOMIC DNA]</scope>
    <source>
        <strain evidence="3 4">B3227</strain>
    </source>
</reference>
<dbReference type="InterPro" id="IPR002560">
    <property type="entry name" value="Transposase_DDE"/>
</dbReference>